<organism evidence="1 2">
    <name type="scientific">Armillaria ostoyae</name>
    <name type="common">Armillaria root rot fungus</name>
    <dbReference type="NCBI Taxonomy" id="47428"/>
    <lineage>
        <taxon>Eukaryota</taxon>
        <taxon>Fungi</taxon>
        <taxon>Dikarya</taxon>
        <taxon>Basidiomycota</taxon>
        <taxon>Agaricomycotina</taxon>
        <taxon>Agaricomycetes</taxon>
        <taxon>Agaricomycetidae</taxon>
        <taxon>Agaricales</taxon>
        <taxon>Marasmiineae</taxon>
        <taxon>Physalacriaceae</taxon>
        <taxon>Armillaria</taxon>
    </lineage>
</organism>
<dbReference type="SUPFAM" id="SSF50630">
    <property type="entry name" value="Acid proteases"/>
    <property type="match status" value="1"/>
</dbReference>
<dbReference type="CDD" id="cd00303">
    <property type="entry name" value="retropepsin_like"/>
    <property type="match status" value="1"/>
</dbReference>
<dbReference type="EMBL" id="FUEG01000081">
    <property type="protein sequence ID" value="SJL18990.1"/>
    <property type="molecule type" value="Genomic_DNA"/>
</dbReference>
<proteinExistence type="predicted"/>
<gene>
    <name evidence="1" type="ORF">ARMOST_22595</name>
</gene>
<dbReference type="Proteomes" id="UP000219338">
    <property type="component" value="Unassembled WGS sequence"/>
</dbReference>
<sequence length="308" mass="34397">MVEVPDEEDDTSFLLANLRAAAADADACGPFLKRKSPLLEREAECPTGNDTSVSKGREAAKHVPLMVAPHEWLKPFETEWTWRAIKDAKSETAGRAVLLNWIHKTRAEEVVDNLLEGLCSIEQVCTLDWLDELHKSKRYFIRSQNSSSRDLLIPVQLETLEGRIIVSAKALIDSGCTGSSIHCDFVEKNGNPAGEITTYAELRIKIGNHSERIDLTITDLSSKEIFLGHDWLIHHNPIINWATGKITFARCPCAKNKFVLPDADPDNEWELQEGEMILTVDFKEAIKICTVHHANELATVMPAACLSM</sequence>
<keyword evidence="2" id="KW-1185">Reference proteome</keyword>
<reference evidence="2" key="1">
    <citation type="journal article" date="2017" name="Nat. Ecol. Evol.">
        <title>Genome expansion and lineage-specific genetic innovations in the forest pathogenic fungi Armillaria.</title>
        <authorList>
            <person name="Sipos G."/>
            <person name="Prasanna A.N."/>
            <person name="Walter M.C."/>
            <person name="O'Connor E."/>
            <person name="Balint B."/>
            <person name="Krizsan K."/>
            <person name="Kiss B."/>
            <person name="Hess J."/>
            <person name="Varga T."/>
            <person name="Slot J."/>
            <person name="Riley R."/>
            <person name="Boka B."/>
            <person name="Rigling D."/>
            <person name="Barry K."/>
            <person name="Lee J."/>
            <person name="Mihaltcheva S."/>
            <person name="LaButti K."/>
            <person name="Lipzen A."/>
            <person name="Waldron R."/>
            <person name="Moloney N.M."/>
            <person name="Sperisen C."/>
            <person name="Kredics L."/>
            <person name="Vagvoelgyi C."/>
            <person name="Patrignani A."/>
            <person name="Fitzpatrick D."/>
            <person name="Nagy I."/>
            <person name="Doyle S."/>
            <person name="Anderson J.B."/>
            <person name="Grigoriev I.V."/>
            <person name="Gueldener U."/>
            <person name="Muensterkoetter M."/>
            <person name="Nagy L.G."/>
        </authorList>
    </citation>
    <scope>NUCLEOTIDE SEQUENCE [LARGE SCALE GENOMIC DNA]</scope>
    <source>
        <strain evidence="2">C18/9</strain>
    </source>
</reference>
<name>A0A284SDC4_ARMOS</name>
<dbReference type="AlphaFoldDB" id="A0A284SDC4"/>
<dbReference type="InterPro" id="IPR021109">
    <property type="entry name" value="Peptidase_aspartic_dom_sf"/>
</dbReference>
<dbReference type="Gene3D" id="2.40.70.10">
    <property type="entry name" value="Acid Proteases"/>
    <property type="match status" value="1"/>
</dbReference>
<accession>A0A284SDC4</accession>
<dbReference type="OrthoDB" id="128646at2759"/>
<evidence type="ECO:0000313" key="1">
    <source>
        <dbReference type="EMBL" id="SJL18990.1"/>
    </source>
</evidence>
<protein>
    <recommendedName>
        <fullName evidence="3">Peptidase A2 domain-containing protein</fullName>
    </recommendedName>
</protein>
<evidence type="ECO:0000313" key="2">
    <source>
        <dbReference type="Proteomes" id="UP000219338"/>
    </source>
</evidence>
<evidence type="ECO:0008006" key="3">
    <source>
        <dbReference type="Google" id="ProtNLM"/>
    </source>
</evidence>